<sequence length="579" mass="66165">MTAYNVAAIPDYATIYAEKVLSGEITAGKKVIAAAKRHLRDLERIGSDDFPYIYNPEAGHKVIDFMELLPDINTGELTKLALFQKFIVMSLYSWQHKDTGNRRFTKALISMARKNGKSVLVAGIALYELIYGKSPAYNRQIYSTANSKTQASIVFKMIMQQLKKIRPRSKFIRKATKITESKSEIEHLPTFSVIRPLSKDTGGNIDGFQPLVGILDEYHASKTTEMMEVLESGQTLLENPLILIISTAGFKLSLPMYSIEYKYISKILTDQVQDENYFALVYEQDDEEEVHDESLWIKSNPLMEVEAVAKIILQRTGKKLREALAKNELNGTLVKNFNMWRHSSEEGFISGPDWSKNEIERPDITGRPVFIGVDLSRTDDLSAVTFIYPFENVEYDFYIDSHSFVATKGGLESKVERDKIDYMSMARKGYCTITDKPTGIINLQQVVDYILEHVEKNQLDVQGIYYDPYNASLFVNEIEPYDFPLVEVRQGVRTLSEPTKHFRNQVTDEKIKHSGNPLLDVAVNNAILKEDNDAVQIDKRKNREKIDPIAAGMNAYTDAMYYFHEDDLNEYYEGEEFSF</sequence>
<name>A0ABX4GTD2_9BACI</name>
<dbReference type="RefSeq" id="WP_095267134.1">
    <property type="nucleotide sequence ID" value="NZ_NPBJ01000044.1"/>
</dbReference>
<dbReference type="Pfam" id="PF20441">
    <property type="entry name" value="TerL_nuclease"/>
    <property type="match status" value="1"/>
</dbReference>
<dbReference type="Gene3D" id="3.40.50.300">
    <property type="entry name" value="P-loop containing nucleotide triphosphate hydrolases"/>
    <property type="match status" value="1"/>
</dbReference>
<dbReference type="Pfam" id="PF03354">
    <property type="entry name" value="TerL_ATPase"/>
    <property type="match status" value="1"/>
</dbReference>
<dbReference type="InterPro" id="IPR046462">
    <property type="entry name" value="TerL_nuclease"/>
</dbReference>
<dbReference type="PANTHER" id="PTHR41287:SF1">
    <property type="entry name" value="PROTEIN YMFN"/>
    <property type="match status" value="1"/>
</dbReference>
<dbReference type="EMBL" id="NPBJ01000044">
    <property type="protein sequence ID" value="PAD98119.1"/>
    <property type="molecule type" value="Genomic_DNA"/>
</dbReference>
<dbReference type="Proteomes" id="UP000216852">
    <property type="component" value="Unassembled WGS sequence"/>
</dbReference>
<dbReference type="InterPro" id="IPR005021">
    <property type="entry name" value="Terminase_largesu-like"/>
</dbReference>
<feature type="domain" description="Terminase large subunit-like ATPase" evidence="1">
    <location>
        <begin position="83"/>
        <end position="264"/>
    </location>
</feature>
<dbReference type="InterPro" id="IPR046461">
    <property type="entry name" value="TerL_ATPase"/>
</dbReference>
<organism evidence="3 4">
    <name type="scientific">Terribacillus saccharophilus</name>
    <dbReference type="NCBI Taxonomy" id="361277"/>
    <lineage>
        <taxon>Bacteria</taxon>
        <taxon>Bacillati</taxon>
        <taxon>Bacillota</taxon>
        <taxon>Bacilli</taxon>
        <taxon>Bacillales</taxon>
        <taxon>Bacillaceae</taxon>
        <taxon>Terribacillus</taxon>
    </lineage>
</organism>
<evidence type="ECO:0000313" key="4">
    <source>
        <dbReference type="Proteomes" id="UP000216852"/>
    </source>
</evidence>
<evidence type="ECO:0000259" key="1">
    <source>
        <dbReference type="Pfam" id="PF03354"/>
    </source>
</evidence>
<feature type="domain" description="Terminase large subunit-like endonuclease" evidence="2">
    <location>
        <begin position="272"/>
        <end position="559"/>
    </location>
</feature>
<dbReference type="InterPro" id="IPR027417">
    <property type="entry name" value="P-loop_NTPase"/>
</dbReference>
<protein>
    <submittedName>
        <fullName evidence="3">Terminase</fullName>
    </submittedName>
</protein>
<gene>
    <name evidence="3" type="ORF">CHH48_18920</name>
</gene>
<evidence type="ECO:0000259" key="2">
    <source>
        <dbReference type="Pfam" id="PF20441"/>
    </source>
</evidence>
<keyword evidence="4" id="KW-1185">Reference proteome</keyword>
<dbReference type="PANTHER" id="PTHR41287">
    <property type="match status" value="1"/>
</dbReference>
<comment type="caution">
    <text evidence="3">The sequence shown here is derived from an EMBL/GenBank/DDBJ whole genome shotgun (WGS) entry which is preliminary data.</text>
</comment>
<proteinExistence type="predicted"/>
<evidence type="ECO:0000313" key="3">
    <source>
        <dbReference type="EMBL" id="PAD98119.1"/>
    </source>
</evidence>
<accession>A0ABX4GTD2</accession>
<reference evidence="3 4" key="1">
    <citation type="submission" date="2017-07" db="EMBL/GenBank/DDBJ databases">
        <title>Isolation and whole genome analysis of endospore-forming bacteria from heroin.</title>
        <authorList>
            <person name="Kalinowski J."/>
            <person name="Ahrens B."/>
            <person name="Al-Dilaimi A."/>
            <person name="Winkler A."/>
            <person name="Wibberg D."/>
            <person name="Schleenbecker U."/>
            <person name="Ruckert C."/>
            <person name="Wolfel R."/>
            <person name="Grass G."/>
        </authorList>
    </citation>
    <scope>NUCLEOTIDE SEQUENCE [LARGE SCALE GENOMIC DNA]</scope>
    <source>
        <strain evidence="3 4">7517-1</strain>
    </source>
</reference>